<evidence type="ECO:0008006" key="3">
    <source>
        <dbReference type="Google" id="ProtNLM"/>
    </source>
</evidence>
<name>A0A829F986_ENTFC</name>
<sequence length="444" mass="52011">MGLTNNLKDLYERIPKGVKFVFAPIFIRLMVKNKEFQHTWKQLDYFESLSESQKREFQLNSLKKVLQYAYDNVPYYRSLFDEYDFKPSQFRDFSDLKILPFLEKAEAIQAGKTIYSTDEKLKYYKTFTGGSSGQALTVLLDKSSIYRERACVTHFLSKFGYDPLKTKTVAFWGHNQDQDFYYSPLKNEIVISPFRLYQKNQFDAICKDIEKFGATFVMGYPSAIYLFAQMAEANSKKLKFDHVVYYAENCSLEEKDYIERVFNCKVDSYYGHTERACFAEISEDGCKFNDFYGYTELIPTDQPNEYRIVCTGFLSKKMPLIRYATDDVVHILPDGKMVLVGHKRSEIHLISKNGQHVFKGAMTLHIEELKKIKRYQYIQNEKGKVQLCVVENEPLTKDELKIIQNYISRRCEGLLDVEIKVVDELILTTRGKFNWAVCNIKDKE</sequence>
<proteinExistence type="predicted"/>
<reference evidence="1 2" key="1">
    <citation type="submission" date="2013-02" db="EMBL/GenBank/DDBJ databases">
        <title>The Genome Sequence of Enterococcus faecium HM1072.</title>
        <authorList>
            <consortium name="The Broad Institute Genome Sequencing Platform"/>
            <consortium name="The Broad Institute Genome Sequencing Center for Infectious Disease"/>
            <person name="Earl A.M."/>
            <person name="Gilmore M.S."/>
            <person name="Lebreton F."/>
            <person name="Courvalin P."/>
            <person name="Walker B."/>
            <person name="Young S.K."/>
            <person name="Zeng Q."/>
            <person name="Gargeya S."/>
            <person name="Fitzgerald M."/>
            <person name="Haas B."/>
            <person name="Abouelleil A."/>
            <person name="Alvarado L."/>
            <person name="Arachchi H.M."/>
            <person name="Berlin A.M."/>
            <person name="Chapman S.B."/>
            <person name="Dewar J."/>
            <person name="Goldberg J."/>
            <person name="Griggs A."/>
            <person name="Gujja S."/>
            <person name="Hansen M."/>
            <person name="Howarth C."/>
            <person name="Imamovic A."/>
            <person name="Larimer J."/>
            <person name="McCowan C."/>
            <person name="Murphy C."/>
            <person name="Neiman D."/>
            <person name="Pearson M."/>
            <person name="Priest M."/>
            <person name="Roberts A."/>
            <person name="Saif S."/>
            <person name="Shea T."/>
            <person name="Sisk P."/>
            <person name="Sykes S."/>
            <person name="Wortman J."/>
            <person name="Nusbaum C."/>
            <person name="Birren B."/>
        </authorList>
    </citation>
    <scope>NUCLEOTIDE SEQUENCE [LARGE SCALE GENOMIC DNA]</scope>
    <source>
        <strain evidence="1 2">HM1072</strain>
    </source>
</reference>
<dbReference type="InterPro" id="IPR042099">
    <property type="entry name" value="ANL_N_sf"/>
</dbReference>
<comment type="caution">
    <text evidence="1">The sequence shown here is derived from an EMBL/GenBank/DDBJ whole genome shotgun (WGS) entry which is preliminary data.</text>
</comment>
<dbReference type="RefSeq" id="WP_002299486.1">
    <property type="nucleotide sequence ID" value="NZ_KB949526.1"/>
</dbReference>
<dbReference type="PANTHER" id="PTHR36932:SF1">
    <property type="entry name" value="CAPSULAR POLYSACCHARIDE BIOSYNTHESIS PROTEIN"/>
    <property type="match status" value="1"/>
</dbReference>
<evidence type="ECO:0000313" key="2">
    <source>
        <dbReference type="Proteomes" id="UP000013897"/>
    </source>
</evidence>
<accession>A0A829F986</accession>
<dbReference type="PANTHER" id="PTHR36932">
    <property type="entry name" value="CAPSULAR POLYSACCHARIDE BIOSYNTHESIS PROTEIN"/>
    <property type="match status" value="1"/>
</dbReference>
<dbReference type="Gene3D" id="3.40.50.12780">
    <property type="entry name" value="N-terminal domain of ligase-like"/>
    <property type="match status" value="1"/>
</dbReference>
<dbReference type="InterPro" id="IPR053158">
    <property type="entry name" value="CapK_Type1_Caps_Biosynth"/>
</dbReference>
<organism evidence="1 2">
    <name type="scientific">Enterococcus faecium EnGen0192</name>
    <dbReference type="NCBI Taxonomy" id="1157487"/>
    <lineage>
        <taxon>Bacteria</taxon>
        <taxon>Bacillati</taxon>
        <taxon>Bacillota</taxon>
        <taxon>Bacilli</taxon>
        <taxon>Lactobacillales</taxon>
        <taxon>Enterococcaceae</taxon>
        <taxon>Enterococcus</taxon>
    </lineage>
</organism>
<dbReference type="SUPFAM" id="SSF56801">
    <property type="entry name" value="Acetyl-CoA synthetase-like"/>
    <property type="match status" value="1"/>
</dbReference>
<dbReference type="EMBL" id="AITY01000024">
    <property type="protein sequence ID" value="EOM25346.1"/>
    <property type="molecule type" value="Genomic_DNA"/>
</dbReference>
<evidence type="ECO:0000313" key="1">
    <source>
        <dbReference type="EMBL" id="EOM25346.1"/>
    </source>
</evidence>
<protein>
    <recommendedName>
        <fullName evidence="3">Phenylacetate-CoA ligase</fullName>
    </recommendedName>
</protein>
<dbReference type="Proteomes" id="UP000013897">
    <property type="component" value="Unassembled WGS sequence"/>
</dbReference>
<dbReference type="AlphaFoldDB" id="A0A829F986"/>
<gene>
    <name evidence="1" type="ORF">SSM_01231</name>
</gene>